<dbReference type="Proteomes" id="UP000000763">
    <property type="component" value="Chromosome 5"/>
</dbReference>
<dbReference type="AlphaFoldDB" id="Q65X99"/>
<gene>
    <name evidence="1" type="ORF">OJ1654_B10.19</name>
    <name evidence="2" type="ORF">P0496H07.10</name>
</gene>
<evidence type="ECO:0000313" key="3">
    <source>
        <dbReference type="Proteomes" id="UP000000763"/>
    </source>
</evidence>
<proteinExistence type="predicted"/>
<sequence>MQSVFPQMKPIGILRSLVRHLSYCTPKRMFSLKSFRRTVVHFQDSQGTSLVTVDCCTPNCLSKTTALAWVLNMTGCLMYQRSQRCSKSNHPQDFIRNKLQS</sequence>
<reference evidence="2" key="2">
    <citation type="submission" date="2004-11" db="EMBL/GenBank/DDBJ databases">
        <title>Oryza sativa PAC P0496H07 genomic sequence.</title>
        <authorList>
            <person name="Chow T.-Y."/>
            <person name="Hsing Y.-I.C."/>
            <person name="Chen C.-S."/>
            <person name="Chen H.-H."/>
            <person name="Liu S.-M."/>
            <person name="Chao Y.-T."/>
            <person name="Chang S.-J."/>
            <person name="Chen H.-C."/>
            <person name="Chen S.-K."/>
            <person name="Chen T.-R."/>
            <person name="Chen Y.-L."/>
            <person name="Cheng C.-H."/>
            <person name="Chung C.-I."/>
            <person name="Han S.-Y."/>
            <person name="Hsiao S.-H."/>
            <person name="Hsiung J.-N."/>
            <person name="Hsu C.-H."/>
            <person name="Huang J.-J."/>
            <person name="Kau P.-I."/>
            <person name="Lee M.-C."/>
            <person name="Leu H.-L."/>
            <person name="Li Y.-F."/>
            <person name="Lin S.-J."/>
            <person name="Lin Y.-C."/>
            <person name="Wu S.-W."/>
            <person name="Yu C.-Y."/>
            <person name="Yu S.-W."/>
            <person name="Wu H.-P."/>
            <person name="Shaw J.-F."/>
        </authorList>
    </citation>
    <scope>NUCLEOTIDE SEQUENCE</scope>
</reference>
<evidence type="ECO:0000313" key="2">
    <source>
        <dbReference type="EMBL" id="AAV44201.1"/>
    </source>
</evidence>
<reference evidence="1" key="1">
    <citation type="submission" date="2004-09" db="EMBL/GenBank/DDBJ databases">
        <title>Oryza sativa BAC OJ1654_B10 genomic sequence.</title>
        <authorList>
            <person name="Chow T.-Y."/>
            <person name="Hsing Y.-I.C."/>
            <person name="Chen C.-S."/>
            <person name="Chen H.-H."/>
            <person name="Liu S.-M."/>
            <person name="Chao Y.-T."/>
            <person name="Chang S.-J."/>
            <person name="Chen H.-C."/>
            <person name="Chen S.-K."/>
            <person name="Chen T.-R."/>
            <person name="Chen Y.-L."/>
            <person name="Cheng C.-H."/>
            <person name="Chung C.-I."/>
            <person name="Han S.-Y."/>
            <person name="Hsiao S.-H."/>
            <person name="Hsiung J.-N."/>
            <person name="Hsu C.-H."/>
            <person name="Huang J.-J."/>
            <person name="Kau P.-I."/>
            <person name="Lee M.-C."/>
            <person name="Leu H.-L."/>
            <person name="Li Y.-F."/>
            <person name="Lin S.-J."/>
            <person name="Lin Y.-C."/>
            <person name="Wu S.-W."/>
            <person name="Yu C.-Y."/>
            <person name="Yu S.-W."/>
            <person name="Wu H.-P."/>
            <person name="Shaw J.-F."/>
        </authorList>
    </citation>
    <scope>NUCLEOTIDE SEQUENCE</scope>
</reference>
<dbReference type="EMBL" id="AC108504">
    <property type="protein sequence ID" value="AAU44088.1"/>
    <property type="molecule type" value="Genomic_DNA"/>
</dbReference>
<reference evidence="3" key="4">
    <citation type="journal article" date="2008" name="Nucleic Acids Res.">
        <title>The rice annotation project database (RAP-DB): 2008 update.</title>
        <authorList>
            <consortium name="The rice annotation project (RAP)"/>
        </authorList>
    </citation>
    <scope>GENOME REANNOTATION</scope>
    <source>
        <strain evidence="3">cv. Nipponbare</strain>
    </source>
</reference>
<name>Q65X99_ORYSJ</name>
<reference evidence="3" key="3">
    <citation type="journal article" date="2005" name="Nature">
        <title>The map-based sequence of the rice genome.</title>
        <authorList>
            <consortium name="International rice genome sequencing project (IRGSP)"/>
            <person name="Matsumoto T."/>
            <person name="Wu J."/>
            <person name="Kanamori H."/>
            <person name="Katayose Y."/>
            <person name="Fujisawa M."/>
            <person name="Namiki N."/>
            <person name="Mizuno H."/>
            <person name="Yamamoto K."/>
            <person name="Antonio B.A."/>
            <person name="Baba T."/>
            <person name="Sakata K."/>
            <person name="Nagamura Y."/>
            <person name="Aoki H."/>
            <person name="Arikawa K."/>
            <person name="Arita K."/>
            <person name="Bito T."/>
            <person name="Chiden Y."/>
            <person name="Fujitsuka N."/>
            <person name="Fukunaka R."/>
            <person name="Hamada M."/>
            <person name="Harada C."/>
            <person name="Hayashi A."/>
            <person name="Hijishita S."/>
            <person name="Honda M."/>
            <person name="Hosokawa S."/>
            <person name="Ichikawa Y."/>
            <person name="Idonuma A."/>
            <person name="Iijima M."/>
            <person name="Ikeda M."/>
            <person name="Ikeno M."/>
            <person name="Ito K."/>
            <person name="Ito S."/>
            <person name="Ito T."/>
            <person name="Ito Y."/>
            <person name="Ito Y."/>
            <person name="Iwabuchi A."/>
            <person name="Kamiya K."/>
            <person name="Karasawa W."/>
            <person name="Kurita K."/>
            <person name="Katagiri S."/>
            <person name="Kikuta A."/>
            <person name="Kobayashi H."/>
            <person name="Kobayashi N."/>
            <person name="Machita K."/>
            <person name="Maehara T."/>
            <person name="Masukawa M."/>
            <person name="Mizubayashi T."/>
            <person name="Mukai Y."/>
            <person name="Nagasaki H."/>
            <person name="Nagata Y."/>
            <person name="Naito S."/>
            <person name="Nakashima M."/>
            <person name="Nakama Y."/>
            <person name="Nakamichi Y."/>
            <person name="Nakamura M."/>
            <person name="Meguro A."/>
            <person name="Negishi M."/>
            <person name="Ohta I."/>
            <person name="Ohta T."/>
            <person name="Okamoto M."/>
            <person name="Ono N."/>
            <person name="Saji S."/>
            <person name="Sakaguchi M."/>
            <person name="Sakai K."/>
            <person name="Shibata M."/>
            <person name="Shimokawa T."/>
            <person name="Song J."/>
            <person name="Takazaki Y."/>
            <person name="Terasawa K."/>
            <person name="Tsugane M."/>
            <person name="Tsuji K."/>
            <person name="Ueda S."/>
            <person name="Waki K."/>
            <person name="Yamagata H."/>
            <person name="Yamamoto M."/>
            <person name="Yamamoto S."/>
            <person name="Yamane H."/>
            <person name="Yoshiki S."/>
            <person name="Yoshihara R."/>
            <person name="Yukawa K."/>
            <person name="Zhong H."/>
            <person name="Yano M."/>
            <person name="Yuan Q."/>
            <person name="Ouyang S."/>
            <person name="Liu J."/>
            <person name="Jones K.M."/>
            <person name="Gansberger K."/>
            <person name="Moffat K."/>
            <person name="Hill J."/>
            <person name="Bera J."/>
            <person name="Fadrosh D."/>
            <person name="Jin S."/>
            <person name="Johri S."/>
            <person name="Kim M."/>
            <person name="Overton L."/>
            <person name="Reardon M."/>
            <person name="Tsitrin T."/>
            <person name="Vuong H."/>
            <person name="Weaver B."/>
            <person name="Ciecko A."/>
            <person name="Tallon L."/>
            <person name="Jackson J."/>
            <person name="Pai G."/>
            <person name="Aken S.V."/>
            <person name="Utterback T."/>
            <person name="Reidmuller S."/>
            <person name="Feldblyum T."/>
            <person name="Hsiao J."/>
            <person name="Zismann V."/>
            <person name="Iobst S."/>
            <person name="de Vazeille A.R."/>
            <person name="Buell C.R."/>
            <person name="Ying K."/>
            <person name="Li Y."/>
            <person name="Lu T."/>
            <person name="Huang Y."/>
            <person name="Zhao Q."/>
            <person name="Feng Q."/>
            <person name="Zhang L."/>
            <person name="Zhu J."/>
            <person name="Weng Q."/>
            <person name="Mu J."/>
            <person name="Lu Y."/>
            <person name="Fan D."/>
            <person name="Liu Y."/>
            <person name="Guan J."/>
            <person name="Zhang Y."/>
            <person name="Yu S."/>
            <person name="Liu X."/>
            <person name="Zhang Y."/>
            <person name="Hong G."/>
            <person name="Han B."/>
            <person name="Choisne N."/>
            <person name="Demange N."/>
            <person name="Orjeda G."/>
            <person name="Samain S."/>
            <person name="Cattolico L."/>
            <person name="Pelletier E."/>
            <person name="Couloux A."/>
            <person name="Segurens B."/>
            <person name="Wincker P."/>
            <person name="D'Hont A."/>
            <person name="Scarpelli C."/>
            <person name="Weissenbach J."/>
            <person name="Salanoubat M."/>
            <person name="Quetier F."/>
            <person name="Yu Y."/>
            <person name="Kim H.R."/>
            <person name="Rambo T."/>
            <person name="Currie J."/>
            <person name="Collura K."/>
            <person name="Luo M."/>
            <person name="Yang T."/>
            <person name="Ammiraju J.S.S."/>
            <person name="Engler F."/>
            <person name="Soderlund C."/>
            <person name="Wing R.A."/>
            <person name="Palmer L.E."/>
            <person name="de la Bastide M."/>
            <person name="Spiegel L."/>
            <person name="Nascimento L."/>
            <person name="Zutavern T."/>
            <person name="O'Shaughnessy A."/>
            <person name="Dike S."/>
            <person name="Dedhia N."/>
            <person name="Preston R."/>
            <person name="Balija V."/>
            <person name="McCombie W.R."/>
            <person name="Chow T."/>
            <person name="Chen H."/>
            <person name="Chung M."/>
            <person name="Chen C."/>
            <person name="Shaw J."/>
            <person name="Wu H."/>
            <person name="Hsiao K."/>
            <person name="Chao Y."/>
            <person name="Chu M."/>
            <person name="Cheng C."/>
            <person name="Hour A."/>
            <person name="Lee P."/>
            <person name="Lin S."/>
            <person name="Lin Y."/>
            <person name="Liou J."/>
            <person name="Liu S."/>
            <person name="Hsing Y."/>
            <person name="Raghuvanshi S."/>
            <person name="Mohanty A."/>
            <person name="Bharti A.K."/>
            <person name="Gaur A."/>
            <person name="Gupta V."/>
            <person name="Kumar D."/>
            <person name="Ravi V."/>
            <person name="Vij S."/>
            <person name="Kapur A."/>
            <person name="Khurana P."/>
            <person name="Khurana P."/>
            <person name="Khurana J.P."/>
            <person name="Tyagi A.K."/>
            <person name="Gaikwad K."/>
            <person name="Singh A."/>
            <person name="Dalal V."/>
            <person name="Srivastava S."/>
            <person name="Dixit A."/>
            <person name="Pal A.K."/>
            <person name="Ghazi I.A."/>
            <person name="Yadav M."/>
            <person name="Pandit A."/>
            <person name="Bhargava A."/>
            <person name="Sureshbabu K."/>
            <person name="Batra K."/>
            <person name="Sharma T.R."/>
            <person name="Mohapatra T."/>
            <person name="Singh N.K."/>
            <person name="Messing J."/>
            <person name="Nelson A.B."/>
            <person name="Fuks G."/>
            <person name="Kavchok S."/>
            <person name="Keizer G."/>
            <person name="Linton E."/>
            <person name="Llaca V."/>
            <person name="Song R."/>
            <person name="Tanyolac B."/>
            <person name="Young S."/>
            <person name="Ho-Il K."/>
            <person name="Hahn J.H."/>
            <person name="Sangsakoo G."/>
            <person name="Vanavichit A."/>
            <person name="de Mattos Luiz.A.T."/>
            <person name="Zimmer P.D."/>
            <person name="Malone G."/>
            <person name="Dellagostin O."/>
            <person name="de Oliveira A.C."/>
            <person name="Bevan M."/>
            <person name="Bancroft I."/>
            <person name="Minx P."/>
            <person name="Cordum H."/>
            <person name="Wilson R."/>
            <person name="Cheng Z."/>
            <person name="Jin W."/>
            <person name="Jiang J."/>
            <person name="Leong S.A."/>
            <person name="Iwama H."/>
            <person name="Gojobori T."/>
            <person name="Itoh T."/>
            <person name="Niimura Y."/>
            <person name="Fujii Y."/>
            <person name="Habara T."/>
            <person name="Sakai H."/>
            <person name="Sato Y."/>
            <person name="Wilson G."/>
            <person name="Kumar K."/>
            <person name="McCouch S."/>
            <person name="Juretic N."/>
            <person name="Hoen D."/>
            <person name="Wright S."/>
            <person name="Bruskiewich R."/>
            <person name="Bureau T."/>
            <person name="Miyao A."/>
            <person name="Hirochika H."/>
            <person name="Nishikawa T."/>
            <person name="Kadowaki K."/>
            <person name="Sugiura M."/>
            <person name="Burr B."/>
            <person name="Sasaki T."/>
        </authorList>
    </citation>
    <scope>NUCLEOTIDE SEQUENCE [LARGE SCALE GENOMIC DNA]</scope>
    <source>
        <strain evidence="3">cv. Nipponbare</strain>
    </source>
</reference>
<protein>
    <submittedName>
        <fullName evidence="2">Unknow protein</fullName>
    </submittedName>
</protein>
<accession>Q65X99</accession>
<organism evidence="1 3">
    <name type="scientific">Oryza sativa subsp. japonica</name>
    <name type="common">Rice</name>
    <dbReference type="NCBI Taxonomy" id="39947"/>
    <lineage>
        <taxon>Eukaryota</taxon>
        <taxon>Viridiplantae</taxon>
        <taxon>Streptophyta</taxon>
        <taxon>Embryophyta</taxon>
        <taxon>Tracheophyta</taxon>
        <taxon>Spermatophyta</taxon>
        <taxon>Magnoliopsida</taxon>
        <taxon>Liliopsida</taxon>
        <taxon>Poales</taxon>
        <taxon>Poaceae</taxon>
        <taxon>BOP clade</taxon>
        <taxon>Oryzoideae</taxon>
        <taxon>Oryzeae</taxon>
        <taxon>Oryzinae</taxon>
        <taxon>Oryza</taxon>
        <taxon>Oryza sativa</taxon>
    </lineage>
</organism>
<evidence type="ECO:0000313" key="1">
    <source>
        <dbReference type="EMBL" id="AAU44088.1"/>
    </source>
</evidence>
<dbReference type="EMBL" id="AC078977">
    <property type="protein sequence ID" value="AAV44201.1"/>
    <property type="molecule type" value="Genomic_DNA"/>
</dbReference>